<evidence type="ECO:0000313" key="2">
    <source>
        <dbReference type="EMBL" id="KAK9887877.1"/>
    </source>
</evidence>
<comment type="caution">
    <text evidence="2">The sequence shown here is derived from an EMBL/GenBank/DDBJ whole genome shotgun (WGS) entry which is preliminary data.</text>
</comment>
<accession>A0AAW1UWS1</accession>
<sequence>MGANWSAPIRNLFSKGKAKEDIQHGVEEAVNAAEKGVEKIEELLDKAVNELSAIEENAQLLKKTTNEEFEKKKEMVEGEVKTVVHNIDEKVSQVQEKTGETLQNIGQSLKAEKEQLRNEFYNVGDNAKKNVEHAEDAMKTAFKSTEDKAASVLKKLDDEKNEIQNAEESEGDFKDLEEKVIQAQKAFESSPLLNNSAKVERTEGVKVEEETKVDHLTDTMSSAIKDNTKTVSDFLNKEITDASQQLTTKKDQLTDGLSNAASALSSKAKEDVQFVKSTLSDTLTDVGASITNTLHNIESGIVGGLESKAHDAADFLAGTEEVDDKLEDKELKNEAVSTLLEKSLLK</sequence>
<organism evidence="2 3">
    <name type="scientific">Henosepilachna vigintioctopunctata</name>
    <dbReference type="NCBI Taxonomy" id="420089"/>
    <lineage>
        <taxon>Eukaryota</taxon>
        <taxon>Metazoa</taxon>
        <taxon>Ecdysozoa</taxon>
        <taxon>Arthropoda</taxon>
        <taxon>Hexapoda</taxon>
        <taxon>Insecta</taxon>
        <taxon>Pterygota</taxon>
        <taxon>Neoptera</taxon>
        <taxon>Endopterygota</taxon>
        <taxon>Coleoptera</taxon>
        <taxon>Polyphaga</taxon>
        <taxon>Cucujiformia</taxon>
        <taxon>Coccinelloidea</taxon>
        <taxon>Coccinellidae</taxon>
        <taxon>Epilachninae</taxon>
        <taxon>Epilachnini</taxon>
        <taxon>Henosepilachna</taxon>
    </lineage>
</organism>
<feature type="coiled-coil region" evidence="1">
    <location>
        <begin position="26"/>
        <end position="64"/>
    </location>
</feature>
<evidence type="ECO:0000313" key="3">
    <source>
        <dbReference type="Proteomes" id="UP001431783"/>
    </source>
</evidence>
<name>A0AAW1UWS1_9CUCU</name>
<dbReference type="Gene3D" id="1.20.120.20">
    <property type="entry name" value="Apolipoprotein"/>
    <property type="match status" value="1"/>
</dbReference>
<dbReference type="EMBL" id="JARQZJ010000121">
    <property type="protein sequence ID" value="KAK9887877.1"/>
    <property type="molecule type" value="Genomic_DNA"/>
</dbReference>
<evidence type="ECO:0000256" key="1">
    <source>
        <dbReference type="SAM" id="Coils"/>
    </source>
</evidence>
<keyword evidence="1" id="KW-0175">Coiled coil</keyword>
<dbReference type="AlphaFoldDB" id="A0AAW1UWS1"/>
<feature type="coiled-coil region" evidence="1">
    <location>
        <begin position="99"/>
        <end position="186"/>
    </location>
</feature>
<protein>
    <submittedName>
        <fullName evidence="2">Uncharacterized protein</fullName>
    </submittedName>
</protein>
<dbReference type="Proteomes" id="UP001431783">
    <property type="component" value="Unassembled WGS sequence"/>
</dbReference>
<keyword evidence="3" id="KW-1185">Reference proteome</keyword>
<reference evidence="2 3" key="1">
    <citation type="submission" date="2023-03" db="EMBL/GenBank/DDBJ databases">
        <title>Genome insight into feeding habits of ladybird beetles.</title>
        <authorList>
            <person name="Li H.-S."/>
            <person name="Huang Y.-H."/>
            <person name="Pang H."/>
        </authorList>
    </citation>
    <scope>NUCLEOTIDE SEQUENCE [LARGE SCALE GENOMIC DNA]</scope>
    <source>
        <strain evidence="2">SYSU_2023b</strain>
        <tissue evidence="2">Whole body</tissue>
    </source>
</reference>
<gene>
    <name evidence="2" type="ORF">WA026_000182</name>
</gene>
<proteinExistence type="predicted"/>